<keyword evidence="2" id="KW-0812">Transmembrane</keyword>
<feature type="transmembrane region" description="Helical" evidence="2">
    <location>
        <begin position="121"/>
        <end position="141"/>
    </location>
</feature>
<dbReference type="RefSeq" id="WP_043057469.1">
    <property type="nucleotide sequence ID" value="NZ_LXEY01000020.1"/>
</dbReference>
<gene>
    <name evidence="3" type="ORF">A6F49_12390</name>
</gene>
<feature type="transmembrane region" description="Helical" evidence="2">
    <location>
        <begin position="83"/>
        <end position="109"/>
    </location>
</feature>
<evidence type="ECO:0000256" key="2">
    <source>
        <dbReference type="SAM" id="Phobius"/>
    </source>
</evidence>
<protein>
    <submittedName>
        <fullName evidence="3">Uncharacterized protein</fullName>
    </submittedName>
</protein>
<dbReference type="OrthoDB" id="3831145at2"/>
<accession>A0A1B7LY33</accession>
<keyword evidence="2" id="KW-1133">Transmembrane helix</keyword>
<proteinExistence type="predicted"/>
<keyword evidence="4" id="KW-1185">Reference proteome</keyword>
<dbReference type="AlphaFoldDB" id="A0A1B7LY33"/>
<evidence type="ECO:0000256" key="1">
    <source>
        <dbReference type="SAM" id="MobiDB-lite"/>
    </source>
</evidence>
<feature type="region of interest" description="Disordered" evidence="1">
    <location>
        <begin position="1"/>
        <end position="21"/>
    </location>
</feature>
<comment type="caution">
    <text evidence="3">The sequence shown here is derived from an EMBL/GenBank/DDBJ whole genome shotgun (WGS) entry which is preliminary data.</text>
</comment>
<name>A0A1B7LY33_9MICC</name>
<keyword evidence="2" id="KW-0472">Membrane</keyword>
<dbReference type="EMBL" id="LXEY01000020">
    <property type="protein sequence ID" value="OAV60183.1"/>
    <property type="molecule type" value="Genomic_DNA"/>
</dbReference>
<evidence type="ECO:0000313" key="3">
    <source>
        <dbReference type="EMBL" id="OAV60183.1"/>
    </source>
</evidence>
<organism evidence="3 4">
    <name type="scientific">Enteractinococcus helveticum</name>
    <dbReference type="NCBI Taxonomy" id="1837282"/>
    <lineage>
        <taxon>Bacteria</taxon>
        <taxon>Bacillati</taxon>
        <taxon>Actinomycetota</taxon>
        <taxon>Actinomycetes</taxon>
        <taxon>Micrococcales</taxon>
        <taxon>Micrococcaceae</taxon>
    </lineage>
</organism>
<feature type="compositionally biased region" description="Polar residues" evidence="1">
    <location>
        <begin position="1"/>
        <end position="20"/>
    </location>
</feature>
<feature type="transmembrane region" description="Helical" evidence="2">
    <location>
        <begin position="147"/>
        <end position="167"/>
    </location>
</feature>
<dbReference type="Proteomes" id="UP000078292">
    <property type="component" value="Unassembled WGS sequence"/>
</dbReference>
<sequence length="186" mass="20578">MTETPENKYGTTPYSATDMSNIGDEPRSARLTKSLVWVLMILHVLAGVIGIVAMQAQGPEAYLEAYLPPSEFQSMTPEMLDTAFGATLVMAIVLIAINVVLFVIVGLGLRANRNWARFMGLVLAILFLISSAYSLLLATNYGDQSGMMLFGTIVNWIIVLATIWWIIQALDKQTHRWFALHKSLQA</sequence>
<feature type="transmembrane region" description="Helical" evidence="2">
    <location>
        <begin position="35"/>
        <end position="56"/>
    </location>
</feature>
<reference evidence="3 4" key="1">
    <citation type="submission" date="2016-04" db="EMBL/GenBank/DDBJ databases">
        <title>First whole genome shotgun sequence of the bacterium Enteractinococcus sp. strain UASWS1574.</title>
        <authorList>
            <person name="Crovadore J."/>
            <person name="Chablais R."/>
            <person name="Lefort F."/>
        </authorList>
    </citation>
    <scope>NUCLEOTIDE SEQUENCE [LARGE SCALE GENOMIC DNA]</scope>
    <source>
        <strain evidence="3 4">UASWS1574</strain>
    </source>
</reference>
<dbReference type="STRING" id="1837282.A6F49_12390"/>
<evidence type="ECO:0000313" key="4">
    <source>
        <dbReference type="Proteomes" id="UP000078292"/>
    </source>
</evidence>